<feature type="DNA-binding region" description="H-T-H motif" evidence="4">
    <location>
        <begin position="57"/>
        <end position="76"/>
    </location>
</feature>
<evidence type="ECO:0000256" key="1">
    <source>
        <dbReference type="ARBA" id="ARBA00023015"/>
    </source>
</evidence>
<protein>
    <submittedName>
        <fullName evidence="6">TetR/AcrR family transcriptional regulator C-terminal domain-containing protein</fullName>
    </submittedName>
</protein>
<dbReference type="EMBL" id="CP120992">
    <property type="protein sequence ID" value="WLQ41699.1"/>
    <property type="molecule type" value="Genomic_DNA"/>
</dbReference>
<keyword evidence="1" id="KW-0805">Transcription regulation</keyword>
<organism evidence="6 7">
    <name type="scientific">Streptomyces laculatispora</name>
    <dbReference type="NCBI Taxonomy" id="887464"/>
    <lineage>
        <taxon>Bacteria</taxon>
        <taxon>Bacillati</taxon>
        <taxon>Actinomycetota</taxon>
        <taxon>Actinomycetes</taxon>
        <taxon>Kitasatosporales</taxon>
        <taxon>Streptomycetaceae</taxon>
        <taxon>Streptomyces</taxon>
    </lineage>
</organism>
<keyword evidence="3" id="KW-0804">Transcription</keyword>
<accession>A0ABY9I5W5</accession>
<dbReference type="InterPro" id="IPR009057">
    <property type="entry name" value="Homeodomain-like_sf"/>
</dbReference>
<dbReference type="InterPro" id="IPR036271">
    <property type="entry name" value="Tet_transcr_reg_TetR-rel_C_sf"/>
</dbReference>
<dbReference type="Pfam" id="PF00440">
    <property type="entry name" value="TetR_N"/>
    <property type="match status" value="1"/>
</dbReference>
<evidence type="ECO:0000313" key="7">
    <source>
        <dbReference type="Proteomes" id="UP001229952"/>
    </source>
</evidence>
<dbReference type="Gene3D" id="1.10.10.60">
    <property type="entry name" value="Homeodomain-like"/>
    <property type="match status" value="1"/>
</dbReference>
<sequence length="272" mass="29005">MTEENGSPGGTDLPVSIEAAWGLRARPVKGPKPGLSLERIVDAAVAVAASEGLGGVSMGRVAKDLGASTMSLYRYVAAKDELYVLMQEAALGPPPPLPALEEGAGWREALSQWAWAQRRVFHRNLWMLRIPISGPPASPHSVAWWEQGLQALEGSGLGPGDAVSVILLVGGFVRNEALLMGDLDAAVEARGVPAQEVMESCARTLNRLVDPERHPALSRLMASGVMWGPEEPDHEFRFGLERVLDGIDALVRERGRGEGSPRGARAVDIKSG</sequence>
<dbReference type="SUPFAM" id="SSF46689">
    <property type="entry name" value="Homeodomain-like"/>
    <property type="match status" value="1"/>
</dbReference>
<evidence type="ECO:0000256" key="4">
    <source>
        <dbReference type="PROSITE-ProRule" id="PRU00335"/>
    </source>
</evidence>
<dbReference type="PROSITE" id="PS50977">
    <property type="entry name" value="HTH_TETR_2"/>
    <property type="match status" value="1"/>
</dbReference>
<evidence type="ECO:0000259" key="5">
    <source>
        <dbReference type="PROSITE" id="PS50977"/>
    </source>
</evidence>
<dbReference type="InterPro" id="IPR050109">
    <property type="entry name" value="HTH-type_TetR-like_transc_reg"/>
</dbReference>
<evidence type="ECO:0000256" key="2">
    <source>
        <dbReference type="ARBA" id="ARBA00023125"/>
    </source>
</evidence>
<dbReference type="InterPro" id="IPR004111">
    <property type="entry name" value="Repressor_TetR_C"/>
</dbReference>
<dbReference type="PANTHER" id="PTHR30055:SF151">
    <property type="entry name" value="TRANSCRIPTIONAL REGULATORY PROTEIN"/>
    <property type="match status" value="1"/>
</dbReference>
<dbReference type="InterPro" id="IPR001647">
    <property type="entry name" value="HTH_TetR"/>
</dbReference>
<name>A0ABY9I5W5_9ACTN</name>
<dbReference type="Gene3D" id="1.10.357.10">
    <property type="entry name" value="Tetracycline Repressor, domain 2"/>
    <property type="match status" value="1"/>
</dbReference>
<reference evidence="6 7" key="1">
    <citation type="submission" date="2023-03" db="EMBL/GenBank/DDBJ databases">
        <title>Isolation and description of six Streptomyces strains from soil environments, able to metabolize different microbial glucans.</title>
        <authorList>
            <person name="Widen T."/>
            <person name="Larsbrink J."/>
        </authorList>
    </citation>
    <scope>NUCLEOTIDE SEQUENCE [LARGE SCALE GENOMIC DNA]</scope>
    <source>
        <strain evidence="6 7">Mut2</strain>
    </source>
</reference>
<evidence type="ECO:0000313" key="6">
    <source>
        <dbReference type="EMBL" id="WLQ41699.1"/>
    </source>
</evidence>
<dbReference type="Pfam" id="PF02909">
    <property type="entry name" value="TetR_C_1"/>
    <property type="match status" value="1"/>
</dbReference>
<feature type="domain" description="HTH tetR-type" evidence="5">
    <location>
        <begin position="34"/>
        <end position="94"/>
    </location>
</feature>
<proteinExistence type="predicted"/>
<dbReference type="SUPFAM" id="SSF48498">
    <property type="entry name" value="Tetracyclin repressor-like, C-terminal domain"/>
    <property type="match status" value="1"/>
</dbReference>
<gene>
    <name evidence="6" type="ORF">P8A22_17930</name>
</gene>
<keyword evidence="7" id="KW-1185">Reference proteome</keyword>
<keyword evidence="2 4" id="KW-0238">DNA-binding</keyword>
<dbReference type="PANTHER" id="PTHR30055">
    <property type="entry name" value="HTH-TYPE TRANSCRIPTIONAL REGULATOR RUTR"/>
    <property type="match status" value="1"/>
</dbReference>
<evidence type="ECO:0000256" key="3">
    <source>
        <dbReference type="ARBA" id="ARBA00023163"/>
    </source>
</evidence>
<dbReference type="Proteomes" id="UP001229952">
    <property type="component" value="Chromosome"/>
</dbReference>